<evidence type="ECO:0000313" key="4">
    <source>
        <dbReference type="Proteomes" id="UP000305067"/>
    </source>
</evidence>
<feature type="region of interest" description="Disordered" evidence="1">
    <location>
        <begin position="145"/>
        <end position="166"/>
    </location>
</feature>
<dbReference type="OrthoDB" id="2834051at2759"/>
<dbReference type="AlphaFoldDB" id="A0A5C3Q423"/>
<reference evidence="3 4" key="1">
    <citation type="journal article" date="2019" name="Nat. Ecol. Evol.">
        <title>Megaphylogeny resolves global patterns of mushroom evolution.</title>
        <authorList>
            <person name="Varga T."/>
            <person name="Krizsan K."/>
            <person name="Foldi C."/>
            <person name="Dima B."/>
            <person name="Sanchez-Garcia M."/>
            <person name="Sanchez-Ramirez S."/>
            <person name="Szollosi G.J."/>
            <person name="Szarkandi J.G."/>
            <person name="Papp V."/>
            <person name="Albert L."/>
            <person name="Andreopoulos W."/>
            <person name="Angelini C."/>
            <person name="Antonin V."/>
            <person name="Barry K.W."/>
            <person name="Bougher N.L."/>
            <person name="Buchanan P."/>
            <person name="Buyck B."/>
            <person name="Bense V."/>
            <person name="Catcheside P."/>
            <person name="Chovatia M."/>
            <person name="Cooper J."/>
            <person name="Damon W."/>
            <person name="Desjardin D."/>
            <person name="Finy P."/>
            <person name="Geml J."/>
            <person name="Haridas S."/>
            <person name="Hughes K."/>
            <person name="Justo A."/>
            <person name="Karasinski D."/>
            <person name="Kautmanova I."/>
            <person name="Kiss B."/>
            <person name="Kocsube S."/>
            <person name="Kotiranta H."/>
            <person name="LaButti K.M."/>
            <person name="Lechner B.E."/>
            <person name="Liimatainen K."/>
            <person name="Lipzen A."/>
            <person name="Lukacs Z."/>
            <person name="Mihaltcheva S."/>
            <person name="Morgado L.N."/>
            <person name="Niskanen T."/>
            <person name="Noordeloos M.E."/>
            <person name="Ohm R.A."/>
            <person name="Ortiz-Santana B."/>
            <person name="Ovrebo C."/>
            <person name="Racz N."/>
            <person name="Riley R."/>
            <person name="Savchenko A."/>
            <person name="Shiryaev A."/>
            <person name="Soop K."/>
            <person name="Spirin V."/>
            <person name="Szebenyi C."/>
            <person name="Tomsovsky M."/>
            <person name="Tulloss R.E."/>
            <person name="Uehling J."/>
            <person name="Grigoriev I.V."/>
            <person name="Vagvolgyi C."/>
            <person name="Papp T."/>
            <person name="Martin F.M."/>
            <person name="Miettinen O."/>
            <person name="Hibbett D.S."/>
            <person name="Nagy L.G."/>
        </authorList>
    </citation>
    <scope>NUCLEOTIDE SEQUENCE [LARGE SCALE GENOMIC DNA]</scope>
    <source>
        <strain evidence="3 4">CBS 309.79</strain>
    </source>
</reference>
<protein>
    <recommendedName>
        <fullName evidence="2">DUF6604 domain-containing protein</fullName>
    </recommendedName>
</protein>
<evidence type="ECO:0000256" key="1">
    <source>
        <dbReference type="SAM" id="MobiDB-lite"/>
    </source>
</evidence>
<gene>
    <name evidence="3" type="ORF">BDV98DRAFT_575866</name>
</gene>
<name>A0A5C3Q423_9AGAR</name>
<evidence type="ECO:0000259" key="2">
    <source>
        <dbReference type="Pfam" id="PF20253"/>
    </source>
</evidence>
<sequence length="166" mass="19223">MLNKVHRQPFSDFGLLPDKGKQWYERWESDEWVLLLELTELKNYVRESWGRYVEGEITLATASTVTSQAADFAREKEVNMARKLGRKTTCMVHCDILTSIASLPTPSRPEAVFGFVSRIYDGAFQEFLFLDSWQLLDEYIRCTDPKAADPSRPGRWLPFDPKKGLR</sequence>
<dbReference type="InterPro" id="IPR046539">
    <property type="entry name" value="DUF6604"/>
</dbReference>
<keyword evidence="4" id="KW-1185">Reference proteome</keyword>
<dbReference type="Pfam" id="PF20253">
    <property type="entry name" value="DUF6604"/>
    <property type="match status" value="1"/>
</dbReference>
<evidence type="ECO:0000313" key="3">
    <source>
        <dbReference type="EMBL" id="TFK96541.1"/>
    </source>
</evidence>
<dbReference type="Proteomes" id="UP000305067">
    <property type="component" value="Unassembled WGS sequence"/>
</dbReference>
<organism evidence="3 4">
    <name type="scientific">Pterulicium gracile</name>
    <dbReference type="NCBI Taxonomy" id="1884261"/>
    <lineage>
        <taxon>Eukaryota</taxon>
        <taxon>Fungi</taxon>
        <taxon>Dikarya</taxon>
        <taxon>Basidiomycota</taxon>
        <taxon>Agaricomycotina</taxon>
        <taxon>Agaricomycetes</taxon>
        <taxon>Agaricomycetidae</taxon>
        <taxon>Agaricales</taxon>
        <taxon>Pleurotineae</taxon>
        <taxon>Pterulaceae</taxon>
        <taxon>Pterulicium</taxon>
    </lineage>
</organism>
<proteinExistence type="predicted"/>
<dbReference type="EMBL" id="ML178858">
    <property type="protein sequence ID" value="TFK96541.1"/>
    <property type="molecule type" value="Genomic_DNA"/>
</dbReference>
<feature type="domain" description="DUF6604" evidence="2">
    <location>
        <begin position="32"/>
        <end position="78"/>
    </location>
</feature>
<accession>A0A5C3Q423</accession>